<dbReference type="AlphaFoldDB" id="R4JYK1"/>
<keyword evidence="1" id="KW-1133">Transmembrane helix</keyword>
<organism evidence="2 3">
    <name type="scientific">Clostridium pasteurianum BC1</name>
    <dbReference type="NCBI Taxonomy" id="86416"/>
    <lineage>
        <taxon>Bacteria</taxon>
        <taxon>Bacillati</taxon>
        <taxon>Bacillota</taxon>
        <taxon>Clostridia</taxon>
        <taxon>Eubacteriales</taxon>
        <taxon>Clostridiaceae</taxon>
        <taxon>Clostridium</taxon>
    </lineage>
</organism>
<dbReference type="EMBL" id="CP003261">
    <property type="protein sequence ID" value="AGK95373.1"/>
    <property type="molecule type" value="Genomic_DNA"/>
</dbReference>
<keyword evidence="1" id="KW-0472">Membrane</keyword>
<reference evidence="2 3" key="1">
    <citation type="submission" date="2012-01" db="EMBL/GenBank/DDBJ databases">
        <title>Complete sequence of chromosome of Clostridium pasteurianum BC1.</title>
        <authorList>
            <consortium name="US DOE Joint Genome Institute"/>
            <person name="Lucas S."/>
            <person name="Han J."/>
            <person name="Lapidus A."/>
            <person name="Cheng J.-F."/>
            <person name="Goodwin L."/>
            <person name="Pitluck S."/>
            <person name="Peters L."/>
            <person name="Mikhailova N."/>
            <person name="Teshima H."/>
            <person name="Detter J.C."/>
            <person name="Han C."/>
            <person name="Tapia R."/>
            <person name="Land M."/>
            <person name="Hauser L."/>
            <person name="Kyrpides N."/>
            <person name="Ivanova N."/>
            <person name="Pagani I."/>
            <person name="Dunn J."/>
            <person name="Taghavi S."/>
            <person name="Francis A."/>
            <person name="van der Lelie D."/>
            <person name="Woyke T."/>
        </authorList>
    </citation>
    <scope>NUCLEOTIDE SEQUENCE [LARGE SCALE GENOMIC DNA]</scope>
    <source>
        <strain evidence="2 3">BC1</strain>
    </source>
</reference>
<dbReference type="PATRIC" id="fig|86416.3.peg.289"/>
<dbReference type="KEGG" id="cpas:Clopa_0311"/>
<evidence type="ECO:0000313" key="2">
    <source>
        <dbReference type="EMBL" id="AGK95373.1"/>
    </source>
</evidence>
<accession>R4JYK1</accession>
<dbReference type="HOGENOM" id="CLU_1105643_0_0_9"/>
<feature type="transmembrane region" description="Helical" evidence="1">
    <location>
        <begin position="12"/>
        <end position="31"/>
    </location>
</feature>
<dbReference type="STRING" id="86416.Clopa_0311"/>
<dbReference type="Proteomes" id="UP000013523">
    <property type="component" value="Chromosome"/>
</dbReference>
<proteinExistence type="predicted"/>
<name>R4JYK1_CLOPA</name>
<protein>
    <submittedName>
        <fullName evidence="2">Uncharacterized protein</fullName>
    </submittedName>
</protein>
<feature type="transmembrane region" description="Helical" evidence="1">
    <location>
        <begin position="43"/>
        <end position="63"/>
    </location>
</feature>
<dbReference type="RefSeq" id="WP_015613700.1">
    <property type="nucleotide sequence ID" value="NC_021182.1"/>
</dbReference>
<keyword evidence="3" id="KW-1185">Reference proteome</keyword>
<evidence type="ECO:0000256" key="1">
    <source>
        <dbReference type="SAM" id="Phobius"/>
    </source>
</evidence>
<sequence>MQYYKNPNLKIIWSIIVLSPFIVAALVSINIVDIPTSNDWIGFYASIIGSLLGGLLTFYSVYLSMDGVKGQIIQQKEANNLLKIQLDNDIKKYKEEQRLSIRPYISEHSEQTDNAINYYAHIFEVDYFNFTYTDEMKIKIKNIGIGPLISLSVIGIRKAYMDDELIEPIHREVKSLEVGGIMNLNISYMTESEYLSAKLDVEIQYYDILDNQYKQVIRVSLFRDESGSYQKCMIESISKQELINNESLAGS</sequence>
<keyword evidence="1" id="KW-0812">Transmembrane</keyword>
<evidence type="ECO:0000313" key="3">
    <source>
        <dbReference type="Proteomes" id="UP000013523"/>
    </source>
</evidence>
<gene>
    <name evidence="2" type="ORF">Clopa_0311</name>
</gene>